<organism evidence="18 19">
    <name type="scientific">Paracoccus sphaerophysae</name>
    <dbReference type="NCBI Taxonomy" id="690417"/>
    <lineage>
        <taxon>Bacteria</taxon>
        <taxon>Pseudomonadati</taxon>
        <taxon>Pseudomonadota</taxon>
        <taxon>Alphaproteobacteria</taxon>
        <taxon>Rhodobacterales</taxon>
        <taxon>Paracoccaceae</taxon>
        <taxon>Paracoccus</taxon>
    </lineage>
</organism>
<dbReference type="InterPro" id="IPR012907">
    <property type="entry name" value="Peptidase_S11_C"/>
</dbReference>
<evidence type="ECO:0000256" key="11">
    <source>
        <dbReference type="ARBA" id="ARBA00023316"/>
    </source>
</evidence>
<feature type="active site" description="Acyl-ester intermediate" evidence="13">
    <location>
        <position position="52"/>
    </location>
</feature>
<feature type="active site" evidence="13">
    <location>
        <position position="112"/>
    </location>
</feature>
<dbReference type="GO" id="GO:0006508">
    <property type="term" value="P:proteolysis"/>
    <property type="evidence" value="ECO:0007669"/>
    <property type="project" value="UniProtKB-KW"/>
</dbReference>
<feature type="active site" description="Proton acceptor" evidence="13">
    <location>
        <position position="55"/>
    </location>
</feature>
<dbReference type="GO" id="GO:0009002">
    <property type="term" value="F:serine-type D-Ala-D-Ala carboxypeptidase activity"/>
    <property type="evidence" value="ECO:0007669"/>
    <property type="project" value="UniProtKB-EC"/>
</dbReference>
<dbReference type="InterPro" id="IPR001967">
    <property type="entry name" value="Peptidase_S11_N"/>
</dbReference>
<reference evidence="18 19" key="2">
    <citation type="submission" date="2014-10" db="EMBL/GenBank/DDBJ databases">
        <title>Paracoccus sanguinis sp. nov., isolated from clinical specimens of New York State patients.</title>
        <authorList>
            <person name="Mingle L.A."/>
            <person name="Cole J.A."/>
            <person name="Lapierre P."/>
            <person name="Musser K.A."/>
        </authorList>
    </citation>
    <scope>NUCLEOTIDE SEQUENCE [LARGE SCALE GENOMIC DNA]</scope>
    <source>
        <strain evidence="18 19">HAMBI 3106</strain>
    </source>
</reference>
<dbReference type="GO" id="GO:0071555">
    <property type="term" value="P:cell wall organization"/>
    <property type="evidence" value="ECO:0007669"/>
    <property type="project" value="UniProtKB-KW"/>
</dbReference>
<dbReference type="InterPro" id="IPR037167">
    <property type="entry name" value="Peptidase_S11_C_sf"/>
</dbReference>
<dbReference type="PRINTS" id="PR00725">
    <property type="entry name" value="DADACBPTASE1"/>
</dbReference>
<dbReference type="PANTHER" id="PTHR21581:SF6">
    <property type="entry name" value="TRAFFICKING PROTEIN PARTICLE COMPLEX SUBUNIT 12"/>
    <property type="match status" value="1"/>
</dbReference>
<protein>
    <recommendedName>
        <fullName evidence="4">serine-type D-Ala-D-Ala carboxypeptidase</fullName>
        <ecNumber evidence="4">3.4.16.4</ecNumber>
    </recommendedName>
</protein>
<dbReference type="Proteomes" id="UP000029917">
    <property type="component" value="Unassembled WGS sequence"/>
</dbReference>
<keyword evidence="9" id="KW-0133">Cell shape</keyword>
<feature type="domain" description="Peptidase S11 D-Ala-D-Ala carboxypeptidase A C-terminal" evidence="17">
    <location>
        <begin position="267"/>
        <end position="357"/>
    </location>
</feature>
<evidence type="ECO:0000256" key="8">
    <source>
        <dbReference type="ARBA" id="ARBA00022801"/>
    </source>
</evidence>
<dbReference type="SMART" id="SM00936">
    <property type="entry name" value="PBP5_C"/>
    <property type="match status" value="1"/>
</dbReference>
<evidence type="ECO:0000256" key="2">
    <source>
        <dbReference type="ARBA" id="ARBA00004752"/>
    </source>
</evidence>
<sequence length="381" mass="40397">MNVLLGAAVALAMTALSAAAFDTNARAAWVYDVATGTVLLEKNADQPIPPASMSKLMTVYMLFEALHEGRVTKDTQFPVSSKAKAMQGSTMFLDERDRPTVEELIKGIVVLSGNDACVVVAEGLSGTEQAFAREATARAKALGMTQTHLTNASGWPDPEHRMSAHDLGILAQHLIADFPEDYGYFALQEFVYGDRAEKNRHNRNPLLALGIGADGLKTGHTQEAGYGLVGSAVQDGRRVIFVLSGLPTEKARAEEAERIVNWAFRQFAMKTVVPKGERVAWAPVWLGAARRVALTTQGGVNVLIPAGAASGVTAEAVFDGPIEAPITAGQKLGELIVTIPGSVESRLPLVAAEDVARAGFVGRLQNAALRLGRRAMSAAGV</sequence>
<dbReference type="Pfam" id="PF07943">
    <property type="entry name" value="PBP5_C"/>
    <property type="match status" value="1"/>
</dbReference>
<dbReference type="SUPFAM" id="SSF56601">
    <property type="entry name" value="beta-lactamase/transpeptidase-like"/>
    <property type="match status" value="1"/>
</dbReference>
<comment type="function">
    <text evidence="1">Removes C-terminal D-alanyl residues from sugar-peptide cell wall precursors.</text>
</comment>
<evidence type="ECO:0000256" key="7">
    <source>
        <dbReference type="ARBA" id="ARBA00022729"/>
    </source>
</evidence>
<dbReference type="EMBL" id="JRKS01000001">
    <property type="protein sequence ID" value="KGJ09693.1"/>
    <property type="molecule type" value="Genomic_DNA"/>
</dbReference>
<evidence type="ECO:0000313" key="18">
    <source>
        <dbReference type="EMBL" id="KGJ09693.1"/>
    </source>
</evidence>
<dbReference type="AlphaFoldDB" id="A0A099FHM2"/>
<dbReference type="PANTHER" id="PTHR21581">
    <property type="entry name" value="D-ALANYL-D-ALANINE CARBOXYPEPTIDASE"/>
    <property type="match status" value="1"/>
</dbReference>
<keyword evidence="8" id="KW-0378">Hydrolase</keyword>
<dbReference type="GO" id="GO:0009252">
    <property type="term" value="P:peptidoglycan biosynthetic process"/>
    <property type="evidence" value="ECO:0007669"/>
    <property type="project" value="UniProtKB-UniPathway"/>
</dbReference>
<keyword evidence="7 16" id="KW-0732">Signal</keyword>
<proteinExistence type="inferred from homology"/>
<comment type="pathway">
    <text evidence="2">Cell wall biogenesis; peptidoglycan biosynthesis.</text>
</comment>
<keyword evidence="5 18" id="KW-0121">Carboxypeptidase</keyword>
<evidence type="ECO:0000256" key="13">
    <source>
        <dbReference type="PIRSR" id="PIRSR618044-1"/>
    </source>
</evidence>
<evidence type="ECO:0000256" key="15">
    <source>
        <dbReference type="RuleBase" id="RU004016"/>
    </source>
</evidence>
<dbReference type="Gene3D" id="3.40.710.10">
    <property type="entry name" value="DD-peptidase/beta-lactamase superfamily"/>
    <property type="match status" value="1"/>
</dbReference>
<evidence type="ECO:0000259" key="17">
    <source>
        <dbReference type="SMART" id="SM00936"/>
    </source>
</evidence>
<feature type="chain" id="PRO_5001955052" description="serine-type D-Ala-D-Ala carboxypeptidase" evidence="16">
    <location>
        <begin position="21"/>
        <end position="381"/>
    </location>
</feature>
<evidence type="ECO:0000256" key="5">
    <source>
        <dbReference type="ARBA" id="ARBA00022645"/>
    </source>
</evidence>
<evidence type="ECO:0000256" key="1">
    <source>
        <dbReference type="ARBA" id="ARBA00003217"/>
    </source>
</evidence>
<gene>
    <name evidence="18" type="ORF">IC63_00680</name>
</gene>
<dbReference type="InterPro" id="IPR012338">
    <property type="entry name" value="Beta-lactam/transpept-like"/>
</dbReference>
<feature type="binding site" evidence="14">
    <location>
        <position position="217"/>
    </location>
    <ligand>
        <name>substrate</name>
    </ligand>
</feature>
<evidence type="ECO:0000256" key="16">
    <source>
        <dbReference type="SAM" id="SignalP"/>
    </source>
</evidence>
<evidence type="ECO:0000256" key="9">
    <source>
        <dbReference type="ARBA" id="ARBA00022960"/>
    </source>
</evidence>
<keyword evidence="19" id="KW-1185">Reference proteome</keyword>
<comment type="caution">
    <text evidence="18">The sequence shown here is derived from an EMBL/GenBank/DDBJ whole genome shotgun (WGS) entry which is preliminary data.</text>
</comment>
<reference evidence="18 19" key="1">
    <citation type="submission" date="2014-09" db="EMBL/GenBank/DDBJ databases">
        <authorList>
            <person name="McGinnis J.M."/>
            <person name="Wolfgang W.J."/>
        </authorList>
    </citation>
    <scope>NUCLEOTIDE SEQUENCE [LARGE SCALE GENOMIC DNA]</scope>
    <source>
        <strain evidence="18 19">HAMBI 3106</strain>
    </source>
</reference>
<comment type="similarity">
    <text evidence="3 15">Belongs to the peptidase S11 family.</text>
</comment>
<keyword evidence="6" id="KW-0645">Protease</keyword>
<keyword evidence="10" id="KW-0573">Peptidoglycan synthesis</keyword>
<evidence type="ECO:0000256" key="4">
    <source>
        <dbReference type="ARBA" id="ARBA00012448"/>
    </source>
</evidence>
<dbReference type="SUPFAM" id="SSF69189">
    <property type="entry name" value="Penicillin-binding protein associated domain"/>
    <property type="match status" value="1"/>
</dbReference>
<evidence type="ECO:0000256" key="3">
    <source>
        <dbReference type="ARBA" id="ARBA00007164"/>
    </source>
</evidence>
<dbReference type="STRING" id="690417.IC63_00680"/>
<name>A0A099FHM2_9RHOB</name>
<dbReference type="EC" id="3.4.16.4" evidence="4"/>
<dbReference type="UniPathway" id="UPA00219"/>
<evidence type="ECO:0000256" key="10">
    <source>
        <dbReference type="ARBA" id="ARBA00022984"/>
    </source>
</evidence>
<feature type="signal peptide" evidence="16">
    <location>
        <begin position="1"/>
        <end position="20"/>
    </location>
</feature>
<evidence type="ECO:0000256" key="14">
    <source>
        <dbReference type="PIRSR" id="PIRSR618044-2"/>
    </source>
</evidence>
<dbReference type="Gene3D" id="2.60.410.10">
    <property type="entry name" value="D-Ala-D-Ala carboxypeptidase, C-terminal domain"/>
    <property type="match status" value="1"/>
</dbReference>
<evidence type="ECO:0000256" key="6">
    <source>
        <dbReference type="ARBA" id="ARBA00022670"/>
    </source>
</evidence>
<evidence type="ECO:0000256" key="12">
    <source>
        <dbReference type="ARBA" id="ARBA00034000"/>
    </source>
</evidence>
<comment type="catalytic activity">
    <reaction evidence="12">
        <text>Preferential cleavage: (Ac)2-L-Lys-D-Ala-|-D-Ala. Also transpeptidation of peptidyl-alanyl moieties that are N-acyl substituents of D-alanine.</text>
        <dbReference type="EC" id="3.4.16.4"/>
    </reaction>
</comment>
<dbReference type="GO" id="GO:0008360">
    <property type="term" value="P:regulation of cell shape"/>
    <property type="evidence" value="ECO:0007669"/>
    <property type="project" value="UniProtKB-KW"/>
</dbReference>
<dbReference type="Pfam" id="PF00768">
    <property type="entry name" value="Peptidase_S11"/>
    <property type="match status" value="1"/>
</dbReference>
<dbReference type="InterPro" id="IPR018044">
    <property type="entry name" value="Peptidase_S11"/>
</dbReference>
<evidence type="ECO:0000313" key="19">
    <source>
        <dbReference type="Proteomes" id="UP000029917"/>
    </source>
</evidence>
<accession>A0A099FHM2</accession>
<keyword evidence="11" id="KW-0961">Cell wall biogenesis/degradation</keyword>
<dbReference type="InterPro" id="IPR015956">
    <property type="entry name" value="Peniciliin-bd_prot_C_sf"/>
</dbReference>